<sequence>MFQKVFVETNSSHTARYNRHETVVQMSLPLGAICTCLGLFLYFCIVIFLDGLIARLFRSQKNYATYAREDRCVADGSSFKSMVSMDPLPIRAPVEAEFNADDEKKD</sequence>
<dbReference type="OMA" id="YATYARE"/>
<keyword evidence="1" id="KW-0472">Membrane</keyword>
<dbReference type="WBParaSite" id="HCON_00089585-00001">
    <property type="protein sequence ID" value="HCON_00089585-00001"/>
    <property type="gene ID" value="HCON_00089585"/>
</dbReference>
<evidence type="ECO:0000313" key="3">
    <source>
        <dbReference type="WBParaSite" id="HCON_00089585-00001"/>
    </source>
</evidence>
<keyword evidence="1" id="KW-1133">Transmembrane helix</keyword>
<feature type="transmembrane region" description="Helical" evidence="1">
    <location>
        <begin position="30"/>
        <end position="53"/>
    </location>
</feature>
<reference evidence="3" key="1">
    <citation type="submission" date="2020-12" db="UniProtKB">
        <authorList>
            <consortium name="WormBaseParasite"/>
        </authorList>
    </citation>
    <scope>IDENTIFICATION</scope>
    <source>
        <strain evidence="3">MHco3</strain>
    </source>
</reference>
<dbReference type="AlphaFoldDB" id="A0A7I4YG89"/>
<keyword evidence="1" id="KW-0812">Transmembrane</keyword>
<organism evidence="2 3">
    <name type="scientific">Haemonchus contortus</name>
    <name type="common">Barber pole worm</name>
    <dbReference type="NCBI Taxonomy" id="6289"/>
    <lineage>
        <taxon>Eukaryota</taxon>
        <taxon>Metazoa</taxon>
        <taxon>Ecdysozoa</taxon>
        <taxon>Nematoda</taxon>
        <taxon>Chromadorea</taxon>
        <taxon>Rhabditida</taxon>
        <taxon>Rhabditina</taxon>
        <taxon>Rhabditomorpha</taxon>
        <taxon>Strongyloidea</taxon>
        <taxon>Trichostrongylidae</taxon>
        <taxon>Haemonchus</taxon>
    </lineage>
</organism>
<evidence type="ECO:0000313" key="2">
    <source>
        <dbReference type="Proteomes" id="UP000025227"/>
    </source>
</evidence>
<accession>A0A7I4YG89</accession>
<name>A0A7I4YG89_HAECO</name>
<dbReference type="OrthoDB" id="5875761at2759"/>
<protein>
    <submittedName>
        <fullName evidence="3">Uncharacterized protein</fullName>
    </submittedName>
</protein>
<dbReference type="Proteomes" id="UP000025227">
    <property type="component" value="Unplaced"/>
</dbReference>
<evidence type="ECO:0000256" key="1">
    <source>
        <dbReference type="SAM" id="Phobius"/>
    </source>
</evidence>
<proteinExistence type="predicted"/>
<keyword evidence="2" id="KW-1185">Reference proteome</keyword>